<name>A0A4R6F9P2_9SPHN</name>
<dbReference type="InterPro" id="IPR036691">
    <property type="entry name" value="Endo/exonu/phosph_ase_sf"/>
</dbReference>
<dbReference type="SUPFAM" id="SSF56219">
    <property type="entry name" value="DNase I-like"/>
    <property type="match status" value="1"/>
</dbReference>
<evidence type="ECO:0000313" key="3">
    <source>
        <dbReference type="Proteomes" id="UP000295493"/>
    </source>
</evidence>
<accession>A0A4R6F9P2</accession>
<comment type="caution">
    <text evidence="2">The sequence shown here is derived from an EMBL/GenBank/DDBJ whole genome shotgun (WGS) entry which is preliminary data.</text>
</comment>
<dbReference type="GO" id="GO:0004767">
    <property type="term" value="F:sphingomyelin phosphodiesterase activity"/>
    <property type="evidence" value="ECO:0007669"/>
    <property type="project" value="InterPro"/>
</dbReference>
<dbReference type="RefSeq" id="WP_133497175.1">
    <property type="nucleotide sequence ID" value="NZ_BMLU01000025.1"/>
</dbReference>
<dbReference type="InterPro" id="IPR038772">
    <property type="entry name" value="Sph/SMPD2-like"/>
</dbReference>
<dbReference type="Proteomes" id="UP000295493">
    <property type="component" value="Unassembled WGS sequence"/>
</dbReference>
<organism evidence="2 3">
    <name type="scientific">Stakelama pacifica</name>
    <dbReference type="NCBI Taxonomy" id="517720"/>
    <lineage>
        <taxon>Bacteria</taxon>
        <taxon>Pseudomonadati</taxon>
        <taxon>Pseudomonadota</taxon>
        <taxon>Alphaproteobacteria</taxon>
        <taxon>Sphingomonadales</taxon>
        <taxon>Sphingomonadaceae</taxon>
        <taxon>Stakelama</taxon>
    </lineage>
</organism>
<reference evidence="2 3" key="1">
    <citation type="submission" date="2019-03" db="EMBL/GenBank/DDBJ databases">
        <title>Genomic Encyclopedia of Type Strains, Phase IV (KMG-IV): sequencing the most valuable type-strain genomes for metagenomic binning, comparative biology and taxonomic classification.</title>
        <authorList>
            <person name="Goeker M."/>
        </authorList>
    </citation>
    <scope>NUCLEOTIDE SEQUENCE [LARGE SCALE GENOMIC DNA]</scope>
    <source>
        <strain evidence="2 3">DSM 25059</strain>
    </source>
</reference>
<feature type="domain" description="Endonuclease/exonuclease/phosphatase" evidence="1">
    <location>
        <begin position="46"/>
        <end position="301"/>
    </location>
</feature>
<evidence type="ECO:0000313" key="2">
    <source>
        <dbReference type="EMBL" id="TDN77791.1"/>
    </source>
</evidence>
<dbReference type="AlphaFoldDB" id="A0A4R6F9P2"/>
<gene>
    <name evidence="2" type="ORF">EV664_1244</name>
</gene>
<dbReference type="Gene3D" id="3.60.10.10">
    <property type="entry name" value="Endonuclease/exonuclease/phosphatase"/>
    <property type="match status" value="1"/>
</dbReference>
<proteinExistence type="predicted"/>
<evidence type="ECO:0000259" key="1">
    <source>
        <dbReference type="Pfam" id="PF03372"/>
    </source>
</evidence>
<protein>
    <recommendedName>
        <fullName evidence="1">Endonuclease/exonuclease/phosphatase domain-containing protein</fullName>
    </recommendedName>
</protein>
<dbReference type="InterPro" id="IPR005135">
    <property type="entry name" value="Endo/exonuclease/phosphatase"/>
</dbReference>
<dbReference type="PANTHER" id="PTHR16320:SF23">
    <property type="entry name" value="SPHINGOMYELINASE C 1"/>
    <property type="match status" value="1"/>
</dbReference>
<keyword evidence="3" id="KW-1185">Reference proteome</keyword>
<sequence>MIGFRTLALVTTATLLGASTLSESNYSSEPTDKYTWPARAGPVSIMSYNIKGLPWPIASGRKDAISAIGQRLAAMRASNAQPRVVLLQEAFGDTATTLGEAAGYRYVVAGPETAGREDAEPLGPAFAQNAQWFKGEASGSLINSGLAILSDYPVVRIERYAFPEGACAGYDCLAAKGVLLAWIDFPGAGEPVVVVNAHLNSRGSTGVSNERADRAYAWQVAAVREFLSKELSSEAPALFGGDFNTGRVPERKAAVSRPFIEGAHIDGLRSVLTKGRVVAGSGIEAREIVDRNKDKIFFRDGARVALRPEQAWVPFPIHSQEPLSDHAGFVIDFSLEQ</sequence>
<dbReference type="Pfam" id="PF03372">
    <property type="entry name" value="Exo_endo_phos"/>
    <property type="match status" value="1"/>
</dbReference>
<dbReference type="PANTHER" id="PTHR16320">
    <property type="entry name" value="SPHINGOMYELINASE FAMILY MEMBER"/>
    <property type="match status" value="1"/>
</dbReference>
<dbReference type="OrthoDB" id="7181414at2"/>
<dbReference type="EMBL" id="SNWD01000024">
    <property type="protein sequence ID" value="TDN77791.1"/>
    <property type="molecule type" value="Genomic_DNA"/>
</dbReference>